<feature type="domain" description="OmpA-like" evidence="2">
    <location>
        <begin position="87"/>
        <end position="199"/>
    </location>
</feature>
<sequence length="210" mass="21823">MNLRALAAAALLAGCSSPPKPPSVDDSVRRPINSAQAIELQRCSAENRAARIALTEAEHRANVAVAGAAADSLAAARRAAQTCAPGARTSSGSSVFVVPFVLGSAKLELPPDQAERIASAAKMASAIVIRGRTDAAADSPAESALAKRRAEAAGTWLVQRGVSRDRVRLQWQGAGDRLISVDAKSALQRRVEIEIYEAAPPVETVANLAL</sequence>
<proteinExistence type="predicted"/>
<dbReference type="Gene3D" id="3.30.1330.60">
    <property type="entry name" value="OmpA-like domain"/>
    <property type="match status" value="1"/>
</dbReference>
<evidence type="ECO:0000313" key="3">
    <source>
        <dbReference type="EMBL" id="NRF71379.1"/>
    </source>
</evidence>
<name>A0ABX2ESG7_9BURK</name>
<dbReference type="Proteomes" id="UP000737171">
    <property type="component" value="Unassembled WGS sequence"/>
</dbReference>
<evidence type="ECO:0000313" key="4">
    <source>
        <dbReference type="Proteomes" id="UP000737171"/>
    </source>
</evidence>
<dbReference type="PROSITE" id="PS51257">
    <property type="entry name" value="PROKAR_LIPOPROTEIN"/>
    <property type="match status" value="1"/>
</dbReference>
<dbReference type="EMBL" id="JABRWJ010000011">
    <property type="protein sequence ID" value="NRF71379.1"/>
    <property type="molecule type" value="Genomic_DNA"/>
</dbReference>
<organism evidence="3 4">
    <name type="scientific">Pseudaquabacterium terrae</name>
    <dbReference type="NCBI Taxonomy" id="2732868"/>
    <lineage>
        <taxon>Bacteria</taxon>
        <taxon>Pseudomonadati</taxon>
        <taxon>Pseudomonadota</taxon>
        <taxon>Betaproteobacteria</taxon>
        <taxon>Burkholderiales</taxon>
        <taxon>Sphaerotilaceae</taxon>
        <taxon>Pseudaquabacterium</taxon>
    </lineage>
</organism>
<protein>
    <submittedName>
        <fullName evidence="3">OmpA family protein</fullName>
    </submittedName>
</protein>
<comment type="caution">
    <text evidence="3">The sequence shown here is derived from an EMBL/GenBank/DDBJ whole genome shotgun (WGS) entry which is preliminary data.</text>
</comment>
<evidence type="ECO:0000259" key="2">
    <source>
        <dbReference type="PROSITE" id="PS51123"/>
    </source>
</evidence>
<keyword evidence="4" id="KW-1185">Reference proteome</keyword>
<dbReference type="InterPro" id="IPR036737">
    <property type="entry name" value="OmpA-like_sf"/>
</dbReference>
<reference evidence="3 4" key="1">
    <citation type="submission" date="2020-05" db="EMBL/GenBank/DDBJ databases">
        <title>Aquincola sp. isolate from soil.</title>
        <authorList>
            <person name="Han J."/>
            <person name="Kim D.-U."/>
        </authorList>
    </citation>
    <scope>NUCLEOTIDE SEQUENCE [LARGE SCALE GENOMIC DNA]</scope>
    <source>
        <strain evidence="3 4">S2</strain>
    </source>
</reference>
<evidence type="ECO:0000256" key="1">
    <source>
        <dbReference type="PROSITE-ProRule" id="PRU00473"/>
    </source>
</evidence>
<gene>
    <name evidence="3" type="ORF">HLB44_30780</name>
</gene>
<keyword evidence="1" id="KW-0472">Membrane</keyword>
<dbReference type="InterPro" id="IPR006665">
    <property type="entry name" value="OmpA-like"/>
</dbReference>
<accession>A0ABX2ESG7</accession>
<dbReference type="RefSeq" id="WP_173132413.1">
    <property type="nucleotide sequence ID" value="NZ_JABRWJ010000011.1"/>
</dbReference>
<dbReference type="Pfam" id="PF00691">
    <property type="entry name" value="OmpA"/>
    <property type="match status" value="1"/>
</dbReference>
<dbReference type="PROSITE" id="PS51123">
    <property type="entry name" value="OMPA_2"/>
    <property type="match status" value="1"/>
</dbReference>
<dbReference type="SUPFAM" id="SSF103088">
    <property type="entry name" value="OmpA-like"/>
    <property type="match status" value="1"/>
</dbReference>